<dbReference type="Gene3D" id="2.160.20.10">
    <property type="entry name" value="Single-stranded right-handed beta-helix, Pectin lyase-like"/>
    <property type="match status" value="2"/>
</dbReference>
<dbReference type="Proteomes" id="UP000266441">
    <property type="component" value="Unassembled WGS sequence"/>
</dbReference>
<protein>
    <submittedName>
        <fullName evidence="3">Right-handed parallel beta-helix repeat-containing protein</fullName>
    </submittedName>
</protein>
<feature type="signal peptide" evidence="1">
    <location>
        <begin position="1"/>
        <end position="22"/>
    </location>
</feature>
<evidence type="ECO:0000313" key="3">
    <source>
        <dbReference type="EMBL" id="RIH66922.1"/>
    </source>
</evidence>
<comment type="caution">
    <text evidence="3">The sequence shown here is derived from an EMBL/GenBank/DDBJ whole genome shotgun (WGS) entry which is preliminary data.</text>
</comment>
<keyword evidence="1" id="KW-0732">Signal</keyword>
<dbReference type="PANTHER" id="PTHR36453">
    <property type="entry name" value="SECRETED PROTEIN-RELATED"/>
    <property type="match status" value="1"/>
</dbReference>
<dbReference type="SMART" id="SM00710">
    <property type="entry name" value="PbH1"/>
    <property type="match status" value="7"/>
</dbReference>
<dbReference type="EMBL" id="QWET01000001">
    <property type="protein sequence ID" value="RIH66922.1"/>
    <property type="molecule type" value="Genomic_DNA"/>
</dbReference>
<proteinExistence type="predicted"/>
<feature type="domain" description="Right handed beta helix" evidence="2">
    <location>
        <begin position="302"/>
        <end position="398"/>
    </location>
</feature>
<organism evidence="3 4">
    <name type="scientific">Mariniphaga sediminis</name>
    <dbReference type="NCBI Taxonomy" id="1628158"/>
    <lineage>
        <taxon>Bacteria</taxon>
        <taxon>Pseudomonadati</taxon>
        <taxon>Bacteroidota</taxon>
        <taxon>Bacteroidia</taxon>
        <taxon>Marinilabiliales</taxon>
        <taxon>Prolixibacteraceae</taxon>
        <taxon>Mariniphaga</taxon>
    </lineage>
</organism>
<dbReference type="PANTHER" id="PTHR36453:SF1">
    <property type="entry name" value="RIGHT HANDED BETA HELIX DOMAIN-CONTAINING PROTEIN"/>
    <property type="match status" value="1"/>
</dbReference>
<dbReference type="Pfam" id="PF13229">
    <property type="entry name" value="Beta_helix"/>
    <property type="match status" value="2"/>
</dbReference>
<evidence type="ECO:0000259" key="2">
    <source>
        <dbReference type="Pfam" id="PF13229"/>
    </source>
</evidence>
<dbReference type="AlphaFoldDB" id="A0A399D993"/>
<feature type="chain" id="PRO_5017366113" evidence="1">
    <location>
        <begin position="23"/>
        <end position="662"/>
    </location>
</feature>
<dbReference type="InterPro" id="IPR006626">
    <property type="entry name" value="PbH1"/>
</dbReference>
<dbReference type="InterPro" id="IPR012334">
    <property type="entry name" value="Pectin_lyas_fold"/>
</dbReference>
<accession>A0A399D993</accession>
<dbReference type="SUPFAM" id="SSF51126">
    <property type="entry name" value="Pectin lyase-like"/>
    <property type="match status" value="1"/>
</dbReference>
<reference evidence="3 4" key="1">
    <citation type="journal article" date="2015" name="Int. J. Syst. Evol. Microbiol.">
        <title>Mariniphaga sediminis sp. nov., isolated from coastal sediment.</title>
        <authorList>
            <person name="Wang F.Q."/>
            <person name="Shen Q.Y."/>
            <person name="Chen G.J."/>
            <person name="Du Z.J."/>
        </authorList>
    </citation>
    <scope>NUCLEOTIDE SEQUENCE [LARGE SCALE GENOMIC DNA]</scope>
    <source>
        <strain evidence="3 4">SY21</strain>
    </source>
</reference>
<name>A0A399D993_9BACT</name>
<feature type="domain" description="Right handed beta helix" evidence="2">
    <location>
        <begin position="410"/>
        <end position="553"/>
    </location>
</feature>
<dbReference type="InterPro" id="IPR039448">
    <property type="entry name" value="Beta_helix"/>
</dbReference>
<dbReference type="OrthoDB" id="9763537at2"/>
<evidence type="ECO:0000313" key="4">
    <source>
        <dbReference type="Proteomes" id="UP000266441"/>
    </source>
</evidence>
<keyword evidence="4" id="KW-1185">Reference proteome</keyword>
<gene>
    <name evidence="3" type="ORF">D1164_00365</name>
</gene>
<sequence length="662" mass="74413">MDMKLLAFFILIFSLFSTVALAQNLTLHVSVQGDDSNPGTEGKPVASIARAAELIRAAGSDFDTAHVIIHEGVYRLQQGVVINGLKNIVFSGVDNGNVTIKGSTALTSFQKLSKRHTLYKKNPEIGKKIIEFDVSNIEGLTHEKLRLAGASSVPELKDFRLHELIVDGKPMPLSRWPNGDAYAEFTHSVVDSSTMLTGIQYTDEHISSWNDEPNILLHGYWKYLWADAYEQVNSIDRKRKIIWLNPPYNHYTFDENKPFAAVNVVSEIDQPGEWAYDYKAQKIFFYPEGDVTDSKIELSVCKDPLLSIEEAQHITFRNITFSNGAGPGIEIKNSSYVNVENCIVNAFPQDGILVHGGYNNSIRGCEVFDTGRGAIIVNGGSYITLEKGNFNIENCHLHHLSRIDKTYTPGILVDGVGTTIRNCKMHDIPSSAIRLNGNDHLVEYNEMYDVVTESDDQGAIDMWGTQNYRGNVIRYNYFYDVGPKGQDAINSHCGRAGVRLDDAISGVFIYGNVFKNTSVGLFGAVQIHGGKDNIVWNNIIYNCETGVSFSPWSEQKWEEYTQKAKEFFMQNRLAYIAQYPQMIRYDDDINKNTLIGNVLINCEKNKVRDKKGINTWEDNIEINDEGADLERANYSLGKYAKELEGVQFIPIPFEKIGLKKQE</sequence>
<dbReference type="InterPro" id="IPR011050">
    <property type="entry name" value="Pectin_lyase_fold/virulence"/>
</dbReference>
<evidence type="ECO:0000256" key="1">
    <source>
        <dbReference type="SAM" id="SignalP"/>
    </source>
</evidence>